<keyword evidence="3" id="KW-0812">Transmembrane</keyword>
<feature type="region of interest" description="Disordered" evidence="2">
    <location>
        <begin position="1"/>
        <end position="25"/>
    </location>
</feature>
<dbReference type="EMBL" id="CAKLBY020000231">
    <property type="protein sequence ID" value="CAK7938530.1"/>
    <property type="molecule type" value="Genomic_DNA"/>
</dbReference>
<keyword evidence="1" id="KW-0175">Coiled coil</keyword>
<keyword evidence="3" id="KW-0472">Membrane</keyword>
<proteinExistence type="predicted"/>
<feature type="transmembrane region" description="Helical" evidence="3">
    <location>
        <begin position="709"/>
        <end position="730"/>
    </location>
</feature>
<name>A0AAV1UVE7_9STRA</name>
<evidence type="ECO:0000256" key="2">
    <source>
        <dbReference type="SAM" id="MobiDB-lite"/>
    </source>
</evidence>
<evidence type="ECO:0000313" key="5">
    <source>
        <dbReference type="Proteomes" id="UP001162060"/>
    </source>
</evidence>
<feature type="transmembrane region" description="Helical" evidence="3">
    <location>
        <begin position="873"/>
        <end position="895"/>
    </location>
</feature>
<dbReference type="AlphaFoldDB" id="A0AAV1UVE7"/>
<keyword evidence="3" id="KW-1133">Transmembrane helix</keyword>
<reference evidence="4" key="1">
    <citation type="submission" date="2024-01" db="EMBL/GenBank/DDBJ databases">
        <authorList>
            <person name="Webb A."/>
        </authorList>
    </citation>
    <scope>NUCLEOTIDE SEQUENCE</scope>
    <source>
        <strain evidence="4">Pm1</strain>
    </source>
</reference>
<evidence type="ECO:0000256" key="1">
    <source>
        <dbReference type="SAM" id="Coils"/>
    </source>
</evidence>
<comment type="caution">
    <text evidence="4">The sequence shown here is derived from an EMBL/GenBank/DDBJ whole genome shotgun (WGS) entry which is preliminary data.</text>
</comment>
<feature type="transmembrane region" description="Helical" evidence="3">
    <location>
        <begin position="203"/>
        <end position="226"/>
    </location>
</feature>
<dbReference type="Proteomes" id="UP001162060">
    <property type="component" value="Unassembled WGS sequence"/>
</dbReference>
<feature type="coiled-coil region" evidence="1">
    <location>
        <begin position="672"/>
        <end position="705"/>
    </location>
</feature>
<feature type="transmembrane region" description="Helical" evidence="3">
    <location>
        <begin position="817"/>
        <end position="838"/>
    </location>
</feature>
<organism evidence="4 5">
    <name type="scientific">Peronospora matthiolae</name>
    <dbReference type="NCBI Taxonomy" id="2874970"/>
    <lineage>
        <taxon>Eukaryota</taxon>
        <taxon>Sar</taxon>
        <taxon>Stramenopiles</taxon>
        <taxon>Oomycota</taxon>
        <taxon>Peronosporomycetes</taxon>
        <taxon>Peronosporales</taxon>
        <taxon>Peronosporaceae</taxon>
        <taxon>Peronospora</taxon>
    </lineage>
</organism>
<feature type="transmembrane region" description="Helical" evidence="3">
    <location>
        <begin position="778"/>
        <end position="811"/>
    </location>
</feature>
<evidence type="ECO:0008006" key="6">
    <source>
        <dbReference type="Google" id="ProtNLM"/>
    </source>
</evidence>
<evidence type="ECO:0000256" key="3">
    <source>
        <dbReference type="SAM" id="Phobius"/>
    </source>
</evidence>
<accession>A0AAV1UVE7</accession>
<gene>
    <name evidence="4" type="ORF">PM001_LOCUS23680</name>
</gene>
<sequence>MDSATSTRHFAFDHERRASMRPPRRPRGYSPISLCCVRHLLVVAFLLLSASDARRVIAEHLHPSRRQVEIRVDDFSFSDGQDKKQQVLIEARDIQSSELTRWPSTDDFHVITWDVKDEPDAIVPVVESAVVEETGLVEPLAVAVVNEKDSEETLSHETDTFDVEADGAKKMEDVVTPMVFADTHTAVWWWSHNKTELTTQEQAAVLAVVVTMLLIIGLVVAGLWHLSWLSWRLYRERQILWKLFCEEDPTVLEQELREFPVDLLSLRIKQIACVRLRYLQVVQQANDLKQQLMAVEFRETDMTLVNMPLHMTNRKEMTFAEIVTTVEEIACRGEQVAVEIMQLVVPARWKTYVDEKMWLTAQDESLQNLHLENARVQQLAEQISELLVAKVNSNVVIPKPVFLSLLASLRQNSGTPVQNSVNGKAVSSELDAFARCWSGSMTASGSGSGSNLGRNKNKDEFSFFLKAFDEVVEQQKVRRELLDAIEKFQSAHEPEHEQLLLLGNTEAASNGQMVLQTKQLGTTATAGGGPTAASMRRLERWVDEAEMMEMTYVEEVESAQFMLEDARRDSFCAAVVSNDGKGLDSVETLATNFVALGAKRQDAILKAGEILANRSNMMLLVNSLRGMFDQLRKRDIMKMNERRNRDRTKAQEKRDRVTQKFHDKQQLIVEKIERAREAQRLVEEEARLERRKEELKQIRAQNARNRASFVWTVTKTDVLVVLVIMAIVFFENLREVAFVKPLCHPDESHHWWTVSWWTPASLQVFGCEVAYGMKILGILLALGVIFFAAAQLNLVAVMLPVLGAIVLFYLRDEWMNMLFRLPLLLVIYGFNSGILYLFNRFEDRSADDRDDHVVKMLDKNGAINPARTKRRSLLLYVLFPLSSFILTVVTGVGIACDIPEQCAASAYNATAPLLGGLWEFARGAYRL</sequence>
<evidence type="ECO:0000313" key="4">
    <source>
        <dbReference type="EMBL" id="CAK7938530.1"/>
    </source>
</evidence>
<protein>
    <recommendedName>
        <fullName evidence="6">Transmembrane protein</fullName>
    </recommendedName>
</protein>